<feature type="transmembrane region" description="Helical" evidence="2">
    <location>
        <begin position="25"/>
        <end position="46"/>
    </location>
</feature>
<dbReference type="GO" id="GO:0042834">
    <property type="term" value="F:peptidoglycan binding"/>
    <property type="evidence" value="ECO:0007669"/>
    <property type="project" value="InterPro"/>
</dbReference>
<evidence type="ECO:0000313" key="5">
    <source>
        <dbReference type="Proteomes" id="UP000241010"/>
    </source>
</evidence>
<dbReference type="Gene3D" id="3.30.70.1070">
    <property type="entry name" value="Sporulation related repeat"/>
    <property type="match status" value="1"/>
</dbReference>
<dbReference type="AlphaFoldDB" id="A0A2T4K0F2"/>
<keyword evidence="2" id="KW-0472">Membrane</keyword>
<keyword evidence="5" id="KW-1185">Reference proteome</keyword>
<keyword evidence="2" id="KW-1133">Transmembrane helix</keyword>
<feature type="domain" description="SPOR" evidence="3">
    <location>
        <begin position="249"/>
        <end position="334"/>
    </location>
</feature>
<evidence type="ECO:0000313" key="4">
    <source>
        <dbReference type="EMBL" id="PTE23630.1"/>
    </source>
</evidence>
<dbReference type="SUPFAM" id="SSF110997">
    <property type="entry name" value="Sporulation related repeat"/>
    <property type="match status" value="1"/>
</dbReference>
<dbReference type="Pfam" id="PF05036">
    <property type="entry name" value="SPOR"/>
    <property type="match status" value="1"/>
</dbReference>
<dbReference type="InterPro" id="IPR007730">
    <property type="entry name" value="SPOR-like_dom"/>
</dbReference>
<organism evidence="4 5">
    <name type="scientific">Cereibacter changlensis JA139</name>
    <dbReference type="NCBI Taxonomy" id="1188249"/>
    <lineage>
        <taxon>Bacteria</taxon>
        <taxon>Pseudomonadati</taxon>
        <taxon>Pseudomonadota</taxon>
        <taxon>Alphaproteobacteria</taxon>
        <taxon>Rhodobacterales</taxon>
        <taxon>Paracoccaceae</taxon>
        <taxon>Cereibacter</taxon>
    </lineage>
</organism>
<name>A0A2T4K0F2_9RHOB</name>
<dbReference type="OrthoDB" id="8479416at2"/>
<comment type="caution">
    <text evidence="4">The sequence shown here is derived from an EMBL/GenBank/DDBJ whole genome shotgun (WGS) entry which is preliminary data.</text>
</comment>
<dbReference type="EMBL" id="PZKG01000002">
    <property type="protein sequence ID" value="PTE23630.1"/>
    <property type="molecule type" value="Genomic_DNA"/>
</dbReference>
<dbReference type="PROSITE" id="PS51724">
    <property type="entry name" value="SPOR"/>
    <property type="match status" value="1"/>
</dbReference>
<evidence type="ECO:0000259" key="3">
    <source>
        <dbReference type="PROSITE" id="PS51724"/>
    </source>
</evidence>
<protein>
    <submittedName>
        <fullName evidence="4">SPOR domain-containing protein</fullName>
    </submittedName>
</protein>
<proteinExistence type="predicted"/>
<dbReference type="Proteomes" id="UP000241010">
    <property type="component" value="Unassembled WGS sequence"/>
</dbReference>
<dbReference type="RefSeq" id="WP_107662050.1">
    <property type="nucleotide sequence ID" value="NZ_PZKG01000002.1"/>
</dbReference>
<reference evidence="4 5" key="1">
    <citation type="submission" date="2018-03" db="EMBL/GenBank/DDBJ databases">
        <title>Cereibacter changlensis.</title>
        <authorList>
            <person name="Meyer T.E."/>
            <person name="Miller S."/>
            <person name="Lodha T."/>
            <person name="Gandham S."/>
            <person name="Chintalapati S."/>
            <person name="Chintalapati V.R."/>
        </authorList>
    </citation>
    <scope>NUCLEOTIDE SEQUENCE [LARGE SCALE GENOMIC DNA]</scope>
    <source>
        <strain evidence="4 5">JA139</strain>
    </source>
</reference>
<keyword evidence="2" id="KW-0812">Transmembrane</keyword>
<evidence type="ECO:0000256" key="2">
    <source>
        <dbReference type="SAM" id="Phobius"/>
    </source>
</evidence>
<dbReference type="InterPro" id="IPR036680">
    <property type="entry name" value="SPOR-like_sf"/>
</dbReference>
<feature type="region of interest" description="Disordered" evidence="1">
    <location>
        <begin position="182"/>
        <end position="227"/>
    </location>
</feature>
<accession>A0A2T4K0F2</accession>
<evidence type="ECO:0000256" key="1">
    <source>
        <dbReference type="SAM" id="MobiDB-lite"/>
    </source>
</evidence>
<gene>
    <name evidence="4" type="ORF">C5F48_01010</name>
</gene>
<sequence length="334" mass="34459">MAGVDYDEYEGEYDAPQRPARVQRALNLAGGLVSVALILGLAVWGYKLAVRDVTGIPVVRAMEGPMRIAPEDPGGEIAAHQGLSVNDVAAVGVASPPPERLVLAPRPVELSLEDGAGLSDDAPPVEGEGSDELAMDAVAEEDPAPLEAPSQQQPEPAAAPLIEDPTRLAIAEALADTVEPLSADTSLPDPAALEDPLAEPEVEVAAAPAGAVTRSPRPPQRPASASAGVTLAAAAPAAAAPVKEVDPATLASGTRLVQLGAFDDAEAARREWVKLSGTFGELLQGKARVVQEAQSGGRTFYRLRAEGFADEDDARRFCSALLAENTACIPVAVR</sequence>